<feature type="region of interest" description="Disordered" evidence="1">
    <location>
        <begin position="236"/>
        <end position="255"/>
    </location>
</feature>
<protein>
    <submittedName>
        <fullName evidence="3">PIR protein</fullName>
    </submittedName>
</protein>
<proteinExistence type="predicted"/>
<gene>
    <name evidence="3" type="primary">PocGH01_00209800</name>
    <name evidence="3" type="ORF">POCGH01_00209800</name>
</gene>
<keyword evidence="4" id="KW-1185">Reference proteome</keyword>
<dbReference type="VEuPathDB" id="PlasmoDB:POWCR01_000073100"/>
<organism evidence="3 4">
    <name type="scientific">Plasmodium ovale</name>
    <name type="common">malaria parasite P. ovale</name>
    <dbReference type="NCBI Taxonomy" id="36330"/>
    <lineage>
        <taxon>Eukaryota</taxon>
        <taxon>Sar</taxon>
        <taxon>Alveolata</taxon>
        <taxon>Apicomplexa</taxon>
        <taxon>Aconoidasida</taxon>
        <taxon>Haemosporida</taxon>
        <taxon>Plasmodiidae</taxon>
        <taxon>Plasmodium</taxon>
        <taxon>Plasmodium (Plasmodium)</taxon>
    </lineage>
</organism>
<dbReference type="EMBL" id="FLRI01000548">
    <property type="protein sequence ID" value="SBT84597.1"/>
    <property type="molecule type" value="Genomic_DNA"/>
</dbReference>
<reference evidence="3 4" key="1">
    <citation type="submission" date="2016-06" db="EMBL/GenBank/DDBJ databases">
        <authorList>
            <consortium name="Pathogen Informatics"/>
        </authorList>
    </citation>
    <scope>NUCLEOTIDE SEQUENCE [LARGE SCALE GENOMIC DNA]</scope>
    <source>
        <strain evidence="3">PocGH01</strain>
    </source>
</reference>
<evidence type="ECO:0000313" key="4">
    <source>
        <dbReference type="Proteomes" id="UP000242942"/>
    </source>
</evidence>
<sequence length="345" mass="40269">MGNGSTKIKDDELPSNRYKRDLLKNIKIKELEDTCKSDNTKYNCISQAIEFCTSLYSNYHTIRKRFCELQNDPKCCIDVNYYIDYVNEIIKSSKFNDPTKEEYIQKIEQIWRDYFGKTHAYKCTREENTHSKYERCIINQLSDFFNDKDYLEKASSQNSNIYIEYDQYIQEKLSNILKCEKLNSENISITINDQPIAQRVKCNNLPLKSQLLKNNIINNVQNIKVTFSAEAIRTPARDDHSHTPVEESRITHGTGFAETGSPLVIEPLDETNSSFTRIIVTVISMILGIFFLFLMLYKFSPFGSLVNNRIKKGGEIQQTINYEKIQLLEEPEDSQYYIKYDSSSH</sequence>
<dbReference type="Proteomes" id="UP000242942">
    <property type="component" value="Unassembled WGS sequence"/>
</dbReference>
<name>A0A1D3JFA4_PLAOA</name>
<evidence type="ECO:0000256" key="2">
    <source>
        <dbReference type="SAM" id="Phobius"/>
    </source>
</evidence>
<keyword evidence="2" id="KW-0812">Transmembrane</keyword>
<keyword evidence="2" id="KW-0472">Membrane</keyword>
<evidence type="ECO:0000313" key="3">
    <source>
        <dbReference type="EMBL" id="SBT84597.1"/>
    </source>
</evidence>
<feature type="transmembrane region" description="Helical" evidence="2">
    <location>
        <begin position="278"/>
        <end position="297"/>
    </location>
</feature>
<dbReference type="AlphaFoldDB" id="A0A1D3JFA4"/>
<evidence type="ECO:0000256" key="1">
    <source>
        <dbReference type="SAM" id="MobiDB-lite"/>
    </source>
</evidence>
<keyword evidence="2" id="KW-1133">Transmembrane helix</keyword>
<dbReference type="VEuPathDB" id="PlasmoDB:PocGH01_00209800"/>
<accession>A0A1D3JFA4</accession>
<feature type="compositionally biased region" description="Basic and acidic residues" evidence="1">
    <location>
        <begin position="236"/>
        <end position="250"/>
    </location>
</feature>